<dbReference type="PANTHER" id="PTHR35530:SF1">
    <property type="entry name" value="2-HYDROXYMUCONATE TAUTOMERASE"/>
    <property type="match status" value="1"/>
</dbReference>
<sequence length="70" mass="7533">MPYVLVQIVEGRSAEAKKAIAADITASLVEHAGARAEDCYVVFRDVAASDWLIAGETVAERRRKRGDAGT</sequence>
<dbReference type="SUPFAM" id="SSF55331">
    <property type="entry name" value="Tautomerase/MIF"/>
    <property type="match status" value="1"/>
</dbReference>
<dbReference type="PANTHER" id="PTHR35530">
    <property type="entry name" value="TAUTOMERASE-RELATED"/>
    <property type="match status" value="1"/>
</dbReference>
<dbReference type="Gene3D" id="3.30.429.10">
    <property type="entry name" value="Macrophage Migration Inhibitory Factor"/>
    <property type="match status" value="1"/>
</dbReference>
<dbReference type="GO" id="GO:0016853">
    <property type="term" value="F:isomerase activity"/>
    <property type="evidence" value="ECO:0007669"/>
    <property type="project" value="UniProtKB-KW"/>
</dbReference>
<dbReference type="Pfam" id="PF01361">
    <property type="entry name" value="Tautomerase"/>
    <property type="match status" value="1"/>
</dbReference>
<evidence type="ECO:0000313" key="4">
    <source>
        <dbReference type="EMBL" id="MYZ48148.1"/>
    </source>
</evidence>
<dbReference type="OrthoDB" id="3395834at2"/>
<evidence type="ECO:0000256" key="2">
    <source>
        <dbReference type="ARBA" id="ARBA00023235"/>
    </source>
</evidence>
<comment type="caution">
    <text evidence="4">The sequence shown here is derived from an EMBL/GenBank/DDBJ whole genome shotgun (WGS) entry which is preliminary data.</text>
</comment>
<keyword evidence="5" id="KW-1185">Reference proteome</keyword>
<keyword evidence="2" id="KW-0413">Isomerase</keyword>
<evidence type="ECO:0000259" key="3">
    <source>
        <dbReference type="Pfam" id="PF01361"/>
    </source>
</evidence>
<organism evidence="4 5">
    <name type="scientific">Propylenella binzhouense</name>
    <dbReference type="NCBI Taxonomy" id="2555902"/>
    <lineage>
        <taxon>Bacteria</taxon>
        <taxon>Pseudomonadati</taxon>
        <taxon>Pseudomonadota</taxon>
        <taxon>Alphaproteobacteria</taxon>
        <taxon>Hyphomicrobiales</taxon>
        <taxon>Propylenellaceae</taxon>
        <taxon>Propylenella</taxon>
    </lineage>
</organism>
<dbReference type="Proteomes" id="UP000773614">
    <property type="component" value="Unassembled WGS sequence"/>
</dbReference>
<feature type="domain" description="4-oxalocrotonate tautomerase-like" evidence="3">
    <location>
        <begin position="2"/>
        <end position="60"/>
    </location>
</feature>
<evidence type="ECO:0000256" key="1">
    <source>
        <dbReference type="ARBA" id="ARBA00006723"/>
    </source>
</evidence>
<dbReference type="AlphaFoldDB" id="A0A964T488"/>
<evidence type="ECO:0000313" key="5">
    <source>
        <dbReference type="Proteomes" id="UP000773614"/>
    </source>
</evidence>
<reference evidence="4" key="1">
    <citation type="submission" date="2019-03" db="EMBL/GenBank/DDBJ databases">
        <title>Afifella sp. nov., isolated from activated sludge.</title>
        <authorList>
            <person name="Li Q."/>
            <person name="Liu Y."/>
        </authorList>
    </citation>
    <scope>NUCLEOTIDE SEQUENCE</scope>
    <source>
        <strain evidence="4">L72</strain>
    </source>
</reference>
<dbReference type="InterPro" id="IPR004370">
    <property type="entry name" value="4-OT-like_dom"/>
</dbReference>
<dbReference type="InterPro" id="IPR014347">
    <property type="entry name" value="Tautomerase/MIF_sf"/>
</dbReference>
<comment type="similarity">
    <text evidence="1">Belongs to the 4-oxalocrotonate tautomerase family.</text>
</comment>
<accession>A0A964T488</accession>
<dbReference type="RefSeq" id="WP_161140497.1">
    <property type="nucleotide sequence ID" value="NZ_SPKJ01000029.1"/>
</dbReference>
<proteinExistence type="inferred from homology"/>
<dbReference type="EMBL" id="SPKJ01000029">
    <property type="protein sequence ID" value="MYZ48148.1"/>
    <property type="molecule type" value="Genomic_DNA"/>
</dbReference>
<protein>
    <submittedName>
        <fullName evidence="4">4-oxalocrotonate tautomerase family protein</fullName>
    </submittedName>
</protein>
<name>A0A964T488_9HYPH</name>
<gene>
    <name evidence="4" type="ORF">E4O86_10545</name>
</gene>